<evidence type="ECO:0000313" key="2">
    <source>
        <dbReference type="Proteomes" id="UP000068164"/>
    </source>
</evidence>
<name>A0A109J6Z6_9HYPH</name>
<organism evidence="1 2">
    <name type="scientific">Rhizobium altiplani</name>
    <dbReference type="NCBI Taxonomy" id="1864509"/>
    <lineage>
        <taxon>Bacteria</taxon>
        <taxon>Pseudomonadati</taxon>
        <taxon>Pseudomonadota</taxon>
        <taxon>Alphaproteobacteria</taxon>
        <taxon>Hyphomicrobiales</taxon>
        <taxon>Rhizobiaceae</taxon>
        <taxon>Rhizobium/Agrobacterium group</taxon>
        <taxon>Rhizobium</taxon>
    </lineage>
</organism>
<accession>A0A109J6Z6</accession>
<gene>
    <name evidence="1" type="ORF">AS026_19820</name>
</gene>
<protein>
    <submittedName>
        <fullName evidence="1">Uncharacterized protein</fullName>
    </submittedName>
</protein>
<keyword evidence="2" id="KW-1185">Reference proteome</keyword>
<dbReference type="AlphaFoldDB" id="A0A109J6Z6"/>
<comment type="caution">
    <text evidence="1">The sequence shown here is derived from an EMBL/GenBank/DDBJ whole genome shotgun (WGS) entry which is preliminary data.</text>
</comment>
<evidence type="ECO:0000313" key="1">
    <source>
        <dbReference type="EMBL" id="KWV43449.1"/>
    </source>
</evidence>
<dbReference type="EMBL" id="LNCD01000128">
    <property type="protein sequence ID" value="KWV43449.1"/>
    <property type="molecule type" value="Genomic_DNA"/>
</dbReference>
<dbReference type="Proteomes" id="UP000068164">
    <property type="component" value="Unassembled WGS sequence"/>
</dbReference>
<reference evidence="1 2" key="1">
    <citation type="submission" date="2015-11" db="EMBL/GenBank/DDBJ databases">
        <title>Draft Genome Sequence of the Strain BR 10423 (Rhizobium sp.) isolated from nodules of Mimosa pudica.</title>
        <authorList>
            <person name="Barauna A.C."/>
            <person name="Zilli J.E."/>
            <person name="Simoes-Araujo J.L."/>
            <person name="Reis V.M."/>
            <person name="James E.K."/>
            <person name="Reis F.B.Jr."/>
            <person name="Rouws L.F."/>
            <person name="Passos S.R."/>
            <person name="Gois S.R."/>
        </authorList>
    </citation>
    <scope>NUCLEOTIDE SEQUENCE [LARGE SCALE GENOMIC DNA]</scope>
    <source>
        <strain evidence="1 2">BR10423</strain>
    </source>
</reference>
<sequence length="63" mass="7193">MEMKEVGDLAMNRDETLTLPRRFEAHHPPLLSPQREMRIFGAVVQPLWDRCSTPDINSAFVAA</sequence>
<proteinExistence type="predicted"/>